<sequence>MENLPVEDATWENAVELHDRFPDLNLEDKVPVKVGVPINGDFDSVAFWSTVLFQDVFTGGLNLKLLRRISGARGLHGGRMEVHYEYW</sequence>
<protein>
    <submittedName>
        <fullName evidence="1">Uncharacterized protein</fullName>
    </submittedName>
</protein>
<dbReference type="AlphaFoldDB" id="A0A438FD11"/>
<name>A0A438FD11_VITVI</name>
<proteinExistence type="predicted"/>
<comment type="caution">
    <text evidence="1">The sequence shown here is derived from an EMBL/GenBank/DDBJ whole genome shotgun (WGS) entry which is preliminary data.</text>
</comment>
<evidence type="ECO:0000313" key="2">
    <source>
        <dbReference type="Proteomes" id="UP000288805"/>
    </source>
</evidence>
<dbReference type="Proteomes" id="UP000288805">
    <property type="component" value="Unassembled WGS sequence"/>
</dbReference>
<gene>
    <name evidence="1" type="ORF">CK203_117252</name>
</gene>
<evidence type="ECO:0000313" key="1">
    <source>
        <dbReference type="EMBL" id="RVW57852.1"/>
    </source>
</evidence>
<reference evidence="1 2" key="1">
    <citation type="journal article" date="2018" name="PLoS Genet.">
        <title>Population sequencing reveals clonal diversity and ancestral inbreeding in the grapevine cultivar Chardonnay.</title>
        <authorList>
            <person name="Roach M.J."/>
            <person name="Johnson D.L."/>
            <person name="Bohlmann J."/>
            <person name="van Vuuren H.J."/>
            <person name="Jones S.J."/>
            <person name="Pretorius I.S."/>
            <person name="Schmidt S.A."/>
            <person name="Borneman A.R."/>
        </authorList>
    </citation>
    <scope>NUCLEOTIDE SEQUENCE [LARGE SCALE GENOMIC DNA]</scope>
    <source>
        <strain evidence="2">cv. Chardonnay</strain>
        <tissue evidence="1">Leaf</tissue>
    </source>
</reference>
<organism evidence="1 2">
    <name type="scientific">Vitis vinifera</name>
    <name type="common">Grape</name>
    <dbReference type="NCBI Taxonomy" id="29760"/>
    <lineage>
        <taxon>Eukaryota</taxon>
        <taxon>Viridiplantae</taxon>
        <taxon>Streptophyta</taxon>
        <taxon>Embryophyta</taxon>
        <taxon>Tracheophyta</taxon>
        <taxon>Spermatophyta</taxon>
        <taxon>Magnoliopsida</taxon>
        <taxon>eudicotyledons</taxon>
        <taxon>Gunneridae</taxon>
        <taxon>Pentapetalae</taxon>
        <taxon>rosids</taxon>
        <taxon>Vitales</taxon>
        <taxon>Vitaceae</taxon>
        <taxon>Viteae</taxon>
        <taxon>Vitis</taxon>
    </lineage>
</organism>
<accession>A0A438FD11</accession>
<dbReference type="EMBL" id="QGNW01001012">
    <property type="protein sequence ID" value="RVW57852.1"/>
    <property type="molecule type" value="Genomic_DNA"/>
</dbReference>